<dbReference type="EMBL" id="LQQC01000010">
    <property type="protein sequence ID" value="KXZ58073.1"/>
    <property type="molecule type" value="Genomic_DNA"/>
</dbReference>
<dbReference type="PANTHER" id="PTHR46233:SF3">
    <property type="entry name" value="HYDROXYACYLGLUTATHIONE HYDROLASE GLOC"/>
    <property type="match status" value="1"/>
</dbReference>
<reference evidence="6 7" key="1">
    <citation type="submission" date="2016-01" db="EMBL/GenBank/DDBJ databases">
        <title>Use of Whole Genome Sequencing to ascertain that Brevibacterium massiliense (Roux, Raoult 2009) is a later heterotypic synonym of Brevibacterium ravenspurgense (Mages 2008).</title>
        <authorList>
            <person name="Bernier A.-M."/>
            <person name="Burdz T."/>
            <person name="Huynh C."/>
            <person name="Pachecho A.L."/>
            <person name="Wiebe D."/>
            <person name="Bonner C."/>
            <person name="Bernard K."/>
        </authorList>
    </citation>
    <scope>NUCLEOTIDE SEQUENCE [LARGE SCALE GENOMIC DNA]</scope>
    <source>
        <strain evidence="6 7">CCUG56047</strain>
    </source>
</reference>
<dbReference type="InterPro" id="IPR051453">
    <property type="entry name" value="MBL_Glyoxalase_II"/>
</dbReference>
<evidence type="ECO:0000313" key="7">
    <source>
        <dbReference type="Proteomes" id="UP000243589"/>
    </source>
</evidence>
<proteinExistence type="predicted"/>
<evidence type="ECO:0000256" key="3">
    <source>
        <dbReference type="ARBA" id="ARBA00022801"/>
    </source>
</evidence>
<comment type="caution">
    <text evidence="6">The sequence shown here is derived from an EMBL/GenBank/DDBJ whole genome shotgun (WGS) entry which is preliminary data.</text>
</comment>
<keyword evidence="7" id="KW-1185">Reference proteome</keyword>
<evidence type="ECO:0000256" key="1">
    <source>
        <dbReference type="ARBA" id="ARBA00001947"/>
    </source>
</evidence>
<accession>A0A150H7I4</accession>
<evidence type="ECO:0000256" key="4">
    <source>
        <dbReference type="ARBA" id="ARBA00022833"/>
    </source>
</evidence>
<name>A0A150H7I4_9MICO</name>
<dbReference type="GO" id="GO:0046872">
    <property type="term" value="F:metal ion binding"/>
    <property type="evidence" value="ECO:0007669"/>
    <property type="project" value="UniProtKB-KW"/>
</dbReference>
<comment type="cofactor">
    <cofactor evidence="1">
        <name>Zn(2+)</name>
        <dbReference type="ChEBI" id="CHEBI:29105"/>
    </cofactor>
</comment>
<organism evidence="6 7">
    <name type="scientific">Brevibacterium ravenspurgense</name>
    <dbReference type="NCBI Taxonomy" id="479117"/>
    <lineage>
        <taxon>Bacteria</taxon>
        <taxon>Bacillati</taxon>
        <taxon>Actinomycetota</taxon>
        <taxon>Actinomycetes</taxon>
        <taxon>Micrococcales</taxon>
        <taxon>Brevibacteriaceae</taxon>
        <taxon>Brevibacterium</taxon>
    </lineage>
</organism>
<dbReference type="CDD" id="cd06262">
    <property type="entry name" value="metallo-hydrolase-like_MBL-fold"/>
    <property type="match status" value="1"/>
</dbReference>
<dbReference type="InterPro" id="IPR036866">
    <property type="entry name" value="RibonucZ/Hydroxyglut_hydro"/>
</dbReference>
<keyword evidence="2" id="KW-0479">Metal-binding</keyword>
<protein>
    <submittedName>
        <fullName evidence="6">Putative metallo-hydrolase</fullName>
        <ecNumber evidence="6">3.-.-.-</ecNumber>
    </submittedName>
</protein>
<dbReference type="SUPFAM" id="SSF56281">
    <property type="entry name" value="Metallo-hydrolase/oxidoreductase"/>
    <property type="match status" value="1"/>
</dbReference>
<dbReference type="PANTHER" id="PTHR46233">
    <property type="entry name" value="HYDROXYACYLGLUTATHIONE HYDROLASE GLOC"/>
    <property type="match status" value="1"/>
</dbReference>
<dbReference type="EC" id="3.-.-.-" evidence="6"/>
<dbReference type="Pfam" id="PF00753">
    <property type="entry name" value="Lactamase_B"/>
    <property type="match status" value="1"/>
</dbReference>
<sequence>MRAPALVSDPLCGLSSVVIRLSPMRILNSEAPFLGVNCYAVAADSSSDCVLVDAGYGNTDALAAGLQQHGLTPVAVLLTHGHVDHVLGLPDYMQHWDVPVWLHEADVYRLDDPAATMSAQFQPMLADVLQGWAPPKPESFADGHEWDLAGLQISAHHLPGHTEGSTVFSVTDGSDRVYFSGDVLFAGSIGRTDLPGGDHAAMQESLAALRTFAAAPVYPGHGPGTELSHEVATNPFLVG</sequence>
<keyword evidence="3 6" id="KW-0378">Hydrolase</keyword>
<dbReference type="AlphaFoldDB" id="A0A150H7I4"/>
<keyword evidence="4" id="KW-0862">Zinc</keyword>
<dbReference type="Gene3D" id="3.60.15.10">
    <property type="entry name" value="Ribonuclease Z/Hydroxyacylglutathione hydrolase-like"/>
    <property type="match status" value="1"/>
</dbReference>
<gene>
    <name evidence="6" type="ORF">Bravens_01109</name>
</gene>
<feature type="domain" description="Metallo-beta-lactamase" evidence="5">
    <location>
        <begin position="35"/>
        <end position="221"/>
    </location>
</feature>
<dbReference type="Proteomes" id="UP000243589">
    <property type="component" value="Unassembled WGS sequence"/>
</dbReference>
<evidence type="ECO:0000259" key="5">
    <source>
        <dbReference type="SMART" id="SM00849"/>
    </source>
</evidence>
<evidence type="ECO:0000256" key="2">
    <source>
        <dbReference type="ARBA" id="ARBA00022723"/>
    </source>
</evidence>
<dbReference type="GO" id="GO:0016787">
    <property type="term" value="F:hydrolase activity"/>
    <property type="evidence" value="ECO:0007669"/>
    <property type="project" value="UniProtKB-KW"/>
</dbReference>
<dbReference type="InterPro" id="IPR001279">
    <property type="entry name" value="Metallo-B-lactamas"/>
</dbReference>
<dbReference type="SMART" id="SM00849">
    <property type="entry name" value="Lactamase_B"/>
    <property type="match status" value="1"/>
</dbReference>
<evidence type="ECO:0000313" key="6">
    <source>
        <dbReference type="EMBL" id="KXZ58073.1"/>
    </source>
</evidence>
<dbReference type="PATRIC" id="fig|479117.4.peg.1106"/>